<evidence type="ECO:0000256" key="4">
    <source>
        <dbReference type="PROSITE-ProRule" id="PRU00453"/>
    </source>
</evidence>
<dbReference type="eggNOG" id="KOG2857">
    <property type="taxonomic scope" value="Eukaryota"/>
</dbReference>
<dbReference type="OrthoDB" id="18412at2759"/>
<dbReference type="VEuPathDB" id="FungiDB:BDEG_25386"/>
<dbReference type="EMBL" id="DS022306">
    <property type="protein sequence ID" value="OAJ41847.1"/>
    <property type="molecule type" value="Genomic_DNA"/>
</dbReference>
<dbReference type="InterPro" id="IPR007529">
    <property type="entry name" value="Znf_HIT"/>
</dbReference>
<dbReference type="SUPFAM" id="SSF144232">
    <property type="entry name" value="HIT/MYND zinc finger-like"/>
    <property type="match status" value="1"/>
</dbReference>
<evidence type="ECO:0000256" key="3">
    <source>
        <dbReference type="ARBA" id="ARBA00022833"/>
    </source>
</evidence>
<protein>
    <recommendedName>
        <fullName evidence="6">HIT-type domain-containing protein</fullName>
    </recommendedName>
</protein>
<dbReference type="Pfam" id="PF04438">
    <property type="entry name" value="zf-HIT"/>
    <property type="match status" value="1"/>
</dbReference>
<dbReference type="GO" id="GO:0048254">
    <property type="term" value="P:snoRNA localization"/>
    <property type="evidence" value="ECO:0007669"/>
    <property type="project" value="TreeGrafter"/>
</dbReference>
<dbReference type="GO" id="GO:0000463">
    <property type="term" value="P:maturation of LSU-rRNA from tricistronic rRNA transcript (SSU-rRNA, 5.8S rRNA, LSU-rRNA)"/>
    <property type="evidence" value="ECO:0007669"/>
    <property type="project" value="TreeGrafter"/>
</dbReference>
<organism evidence="7 8">
    <name type="scientific">Batrachochytrium dendrobatidis (strain JEL423)</name>
    <dbReference type="NCBI Taxonomy" id="403673"/>
    <lineage>
        <taxon>Eukaryota</taxon>
        <taxon>Fungi</taxon>
        <taxon>Fungi incertae sedis</taxon>
        <taxon>Chytridiomycota</taxon>
        <taxon>Chytridiomycota incertae sedis</taxon>
        <taxon>Chytridiomycetes</taxon>
        <taxon>Rhizophydiales</taxon>
        <taxon>Rhizophydiales incertae sedis</taxon>
        <taxon>Batrachochytrium</taxon>
    </lineage>
</organism>
<dbReference type="GO" id="GO:0008270">
    <property type="term" value="F:zinc ion binding"/>
    <property type="evidence" value="ECO:0007669"/>
    <property type="project" value="UniProtKB-UniRule"/>
</dbReference>
<dbReference type="InterPro" id="IPR051639">
    <property type="entry name" value="BCD1"/>
</dbReference>
<dbReference type="Gene3D" id="3.30.60.190">
    <property type="match status" value="1"/>
</dbReference>
<evidence type="ECO:0000256" key="2">
    <source>
        <dbReference type="ARBA" id="ARBA00022771"/>
    </source>
</evidence>
<dbReference type="AlphaFoldDB" id="A0A177WP07"/>
<keyword evidence="2 4" id="KW-0863">Zinc-finger</keyword>
<feature type="region of interest" description="Disordered" evidence="5">
    <location>
        <begin position="43"/>
        <end position="84"/>
    </location>
</feature>
<dbReference type="STRING" id="403673.A0A177WP07"/>
<keyword evidence="3" id="KW-0862">Zinc</keyword>
<proteinExistence type="predicted"/>
<evidence type="ECO:0000256" key="1">
    <source>
        <dbReference type="ARBA" id="ARBA00022723"/>
    </source>
</evidence>
<dbReference type="GO" id="GO:0005634">
    <property type="term" value="C:nucleus"/>
    <property type="evidence" value="ECO:0007669"/>
    <property type="project" value="TreeGrafter"/>
</dbReference>
<name>A0A177WP07_BATDL</name>
<evidence type="ECO:0000313" key="8">
    <source>
        <dbReference type="Proteomes" id="UP000077115"/>
    </source>
</evidence>
<dbReference type="GO" id="GO:0000492">
    <property type="term" value="P:box C/D snoRNP assembly"/>
    <property type="evidence" value="ECO:0007669"/>
    <property type="project" value="TreeGrafter"/>
</dbReference>
<evidence type="ECO:0000313" key="7">
    <source>
        <dbReference type="EMBL" id="OAJ41847.1"/>
    </source>
</evidence>
<reference evidence="7 8" key="2">
    <citation type="submission" date="2016-05" db="EMBL/GenBank/DDBJ databases">
        <title>Lineage-specific infection strategies underlie the spectrum of fungal disease in amphibians.</title>
        <authorList>
            <person name="Cuomo C.A."/>
            <person name="Farrer R.A."/>
            <person name="James T."/>
            <person name="Longcore J."/>
            <person name="Birren B."/>
        </authorList>
    </citation>
    <scope>NUCLEOTIDE SEQUENCE [LARGE SCALE GENOMIC DNA]</scope>
    <source>
        <strain evidence="7 8">JEL423</strain>
    </source>
</reference>
<feature type="domain" description="HIT-type" evidence="6">
    <location>
        <begin position="6"/>
        <end position="40"/>
    </location>
</feature>
<dbReference type="FunFam" id="3.30.60.190:FF:000011">
    <property type="entry name" value="Zinc finger protein, putative"/>
    <property type="match status" value="1"/>
</dbReference>
<keyword evidence="1" id="KW-0479">Metal-binding</keyword>
<dbReference type="PROSITE" id="PS51083">
    <property type="entry name" value="ZF_HIT"/>
    <property type="match status" value="1"/>
</dbReference>
<accession>A0A177WP07</accession>
<gene>
    <name evidence="7" type="ORF">BDEG_25386</name>
</gene>
<evidence type="ECO:0000259" key="6">
    <source>
        <dbReference type="PROSITE" id="PS51083"/>
    </source>
</evidence>
<sequence length="161" mass="18070">MAPVQCQVCTKETSKYRCPVCLIRYCSLECFKAHKENEACTKPISQSNDSQQPSSASTTNSIQSDVIRPTNQQSILTPNNDPVLSQDQLDRLRTSDAIKGMLQQQPDLKSLLVHIDSAEFPEQLLNHHMEKEGPFKNFAQEALRVTGRTAGVIHNEDVFKI</sequence>
<dbReference type="PANTHER" id="PTHR13483:SF11">
    <property type="entry name" value="ZINC FINGER HIT DOMAIN-CONTAINING PROTEIN 3"/>
    <property type="match status" value="1"/>
</dbReference>
<dbReference type="GO" id="GO:0070761">
    <property type="term" value="C:pre-snoRNP complex"/>
    <property type="evidence" value="ECO:0007669"/>
    <property type="project" value="TreeGrafter"/>
</dbReference>
<dbReference type="Proteomes" id="UP000077115">
    <property type="component" value="Unassembled WGS sequence"/>
</dbReference>
<dbReference type="PANTHER" id="PTHR13483">
    <property type="entry name" value="BOX C_D SNORNA PROTEIN 1-RELATED"/>
    <property type="match status" value="1"/>
</dbReference>
<reference evidence="7 8" key="1">
    <citation type="submission" date="2006-10" db="EMBL/GenBank/DDBJ databases">
        <title>The Genome Sequence of Batrachochytrium dendrobatidis JEL423.</title>
        <authorList>
            <consortium name="The Broad Institute Genome Sequencing Platform"/>
            <person name="Birren B."/>
            <person name="Lander E."/>
            <person name="Galagan J."/>
            <person name="Cuomo C."/>
            <person name="Devon K."/>
            <person name="Jaffe D."/>
            <person name="Butler J."/>
            <person name="Alvarez P."/>
            <person name="Gnerre S."/>
            <person name="Grabherr M."/>
            <person name="Kleber M."/>
            <person name="Mauceli E."/>
            <person name="Brockman W."/>
            <person name="Young S."/>
            <person name="LaButti K."/>
            <person name="Sykes S."/>
            <person name="DeCaprio D."/>
            <person name="Crawford M."/>
            <person name="Koehrsen M."/>
            <person name="Engels R."/>
            <person name="Montgomery P."/>
            <person name="Pearson M."/>
            <person name="Howarth C."/>
            <person name="Larson L."/>
            <person name="White J."/>
            <person name="O'Leary S."/>
            <person name="Kodira C."/>
            <person name="Zeng Q."/>
            <person name="Yandava C."/>
            <person name="Alvarado L."/>
            <person name="Longcore J."/>
            <person name="James T."/>
        </authorList>
    </citation>
    <scope>NUCLEOTIDE SEQUENCE [LARGE SCALE GENOMIC DNA]</scope>
    <source>
        <strain evidence="7 8">JEL423</strain>
    </source>
</reference>
<evidence type="ECO:0000256" key="5">
    <source>
        <dbReference type="SAM" id="MobiDB-lite"/>
    </source>
</evidence>
<dbReference type="CDD" id="cd23024">
    <property type="entry name" value="zf-HIT_ZNHIT2-3"/>
    <property type="match status" value="1"/>
</dbReference>